<dbReference type="HOGENOM" id="CLU_2704787_0_0_1"/>
<keyword evidence="2" id="KW-1185">Reference proteome</keyword>
<evidence type="ECO:0008006" key="3">
    <source>
        <dbReference type="Google" id="ProtNLM"/>
    </source>
</evidence>
<evidence type="ECO:0000313" key="2">
    <source>
        <dbReference type="Proteomes" id="UP000030655"/>
    </source>
</evidence>
<protein>
    <recommendedName>
        <fullName evidence="3">LSM domain-containing protein</fullName>
    </recommendedName>
</protein>
<evidence type="ECO:0000313" key="1">
    <source>
        <dbReference type="EMBL" id="KCZ79485.1"/>
    </source>
</evidence>
<dbReference type="Gene3D" id="2.30.30.100">
    <property type="match status" value="1"/>
</dbReference>
<dbReference type="OrthoDB" id="429711at2759"/>
<gene>
    <name evidence="1" type="ORF">H312_03126</name>
</gene>
<sequence length="67" mass="7801">MEKRLVPPLEMIVKFINDKKDVDVVLKKSELRCRIIGVDEYMNLVVDHGLNRMLIKGSAIYMIKEIV</sequence>
<dbReference type="InterPro" id="IPR010920">
    <property type="entry name" value="LSM_dom_sf"/>
</dbReference>
<dbReference type="SUPFAM" id="SSF50182">
    <property type="entry name" value="Sm-like ribonucleoproteins"/>
    <property type="match status" value="1"/>
</dbReference>
<dbReference type="Proteomes" id="UP000030655">
    <property type="component" value="Unassembled WGS sequence"/>
</dbReference>
<dbReference type="AlphaFoldDB" id="A0A059EX49"/>
<reference evidence="1 2" key="2">
    <citation type="submission" date="2014-03" db="EMBL/GenBank/DDBJ databases">
        <title>The Genome Sequence of Anncaliia algerae insect isolate PRA339.</title>
        <authorList>
            <consortium name="The Broad Institute Genome Sequencing Platform"/>
            <consortium name="The Broad Institute Genome Sequencing Center for Infectious Disease"/>
            <person name="Cuomo C."/>
            <person name="Becnel J."/>
            <person name="Sanscrainte N."/>
            <person name="Walker B."/>
            <person name="Young S.K."/>
            <person name="Zeng Q."/>
            <person name="Gargeya S."/>
            <person name="Fitzgerald M."/>
            <person name="Haas B."/>
            <person name="Abouelleil A."/>
            <person name="Alvarado L."/>
            <person name="Arachchi H.M."/>
            <person name="Berlin A.M."/>
            <person name="Chapman S.B."/>
            <person name="Dewar J."/>
            <person name="Goldberg J."/>
            <person name="Griggs A."/>
            <person name="Gujja S."/>
            <person name="Hansen M."/>
            <person name="Howarth C."/>
            <person name="Imamovic A."/>
            <person name="Larimer J."/>
            <person name="McCowan C."/>
            <person name="Murphy C."/>
            <person name="Neiman D."/>
            <person name="Pearson M."/>
            <person name="Priest M."/>
            <person name="Roberts A."/>
            <person name="Saif S."/>
            <person name="Shea T."/>
            <person name="Sisk P."/>
            <person name="Sykes S."/>
            <person name="Wortman J."/>
            <person name="Nusbaum C."/>
            <person name="Birren B."/>
        </authorList>
    </citation>
    <scope>NUCLEOTIDE SEQUENCE [LARGE SCALE GENOMIC DNA]</scope>
    <source>
        <strain evidence="1 2">PRA339</strain>
    </source>
</reference>
<organism evidence="1 2">
    <name type="scientific">Anncaliia algerae PRA339</name>
    <dbReference type="NCBI Taxonomy" id="1288291"/>
    <lineage>
        <taxon>Eukaryota</taxon>
        <taxon>Fungi</taxon>
        <taxon>Fungi incertae sedis</taxon>
        <taxon>Microsporidia</taxon>
        <taxon>Tubulinosematoidea</taxon>
        <taxon>Tubulinosematidae</taxon>
        <taxon>Anncaliia</taxon>
    </lineage>
</organism>
<proteinExistence type="predicted"/>
<name>A0A059EX49_9MICR</name>
<accession>A0A059EX49</accession>
<dbReference type="EMBL" id="KK365269">
    <property type="protein sequence ID" value="KCZ79485.1"/>
    <property type="molecule type" value="Genomic_DNA"/>
</dbReference>
<dbReference type="VEuPathDB" id="MicrosporidiaDB:H312_03126"/>
<reference evidence="2" key="1">
    <citation type="submission" date="2013-02" db="EMBL/GenBank/DDBJ databases">
        <authorList>
            <consortium name="The Broad Institute Genome Sequencing Platform"/>
            <person name="Cuomo C."/>
            <person name="Becnel J."/>
            <person name="Sanscrainte N."/>
            <person name="Walker B."/>
            <person name="Young S.K."/>
            <person name="Zeng Q."/>
            <person name="Gargeya S."/>
            <person name="Fitzgerald M."/>
            <person name="Haas B."/>
            <person name="Abouelleil A."/>
            <person name="Alvarado L."/>
            <person name="Arachchi H.M."/>
            <person name="Berlin A.M."/>
            <person name="Chapman S.B."/>
            <person name="Dewar J."/>
            <person name="Goldberg J."/>
            <person name="Griggs A."/>
            <person name="Gujja S."/>
            <person name="Hansen M."/>
            <person name="Howarth C."/>
            <person name="Imamovic A."/>
            <person name="Larimer J."/>
            <person name="McCowan C."/>
            <person name="Murphy C."/>
            <person name="Neiman D."/>
            <person name="Pearson M."/>
            <person name="Priest M."/>
            <person name="Roberts A."/>
            <person name="Saif S."/>
            <person name="Shea T."/>
            <person name="Sisk P."/>
            <person name="Sykes S."/>
            <person name="Wortman J."/>
            <person name="Nusbaum C."/>
            <person name="Birren B."/>
        </authorList>
    </citation>
    <scope>NUCLEOTIDE SEQUENCE [LARGE SCALE GENOMIC DNA]</scope>
    <source>
        <strain evidence="2">PRA339</strain>
    </source>
</reference>